<dbReference type="AlphaFoldDB" id="A0A174JGK0"/>
<reference evidence="2 3" key="1">
    <citation type="submission" date="2015-09" db="EMBL/GenBank/DDBJ databases">
        <authorList>
            <consortium name="Pathogen Informatics"/>
        </authorList>
    </citation>
    <scope>NUCLEOTIDE SEQUENCE [LARGE SCALE GENOMIC DNA]</scope>
    <source>
        <strain evidence="2 3">2789STDY5834884</strain>
    </source>
</reference>
<organism evidence="2 3">
    <name type="scientific">Agathobacter rectalis</name>
    <dbReference type="NCBI Taxonomy" id="39491"/>
    <lineage>
        <taxon>Bacteria</taxon>
        <taxon>Bacillati</taxon>
        <taxon>Bacillota</taxon>
        <taxon>Clostridia</taxon>
        <taxon>Lachnospirales</taxon>
        <taxon>Lachnospiraceae</taxon>
        <taxon>Agathobacter</taxon>
    </lineage>
</organism>
<dbReference type="RefSeq" id="WP_306723071.1">
    <property type="nucleotide sequence ID" value="NZ_CZAJ01000012.1"/>
</dbReference>
<dbReference type="NCBIfam" id="NF038309">
    <property type="entry name" value="HisXaaSer_A3"/>
    <property type="match status" value="1"/>
</dbReference>
<protein>
    <recommendedName>
        <fullName evidence="4">Zinc transporter 7</fullName>
    </recommendedName>
</protein>
<feature type="compositionally biased region" description="Low complexity" evidence="1">
    <location>
        <begin position="93"/>
        <end position="119"/>
    </location>
</feature>
<dbReference type="Proteomes" id="UP000095602">
    <property type="component" value="Unassembled WGS sequence"/>
</dbReference>
<feature type="compositionally biased region" description="Basic residues" evidence="1">
    <location>
        <begin position="53"/>
        <end position="63"/>
    </location>
</feature>
<name>A0A174JGK0_9FIRM</name>
<feature type="compositionally biased region" description="Basic and acidic residues" evidence="1">
    <location>
        <begin position="76"/>
        <end position="92"/>
    </location>
</feature>
<accession>A0A174JGK0</accession>
<evidence type="ECO:0000313" key="3">
    <source>
        <dbReference type="Proteomes" id="UP000095602"/>
    </source>
</evidence>
<feature type="region of interest" description="Disordered" evidence="1">
    <location>
        <begin position="52"/>
        <end position="121"/>
    </location>
</feature>
<evidence type="ECO:0000256" key="1">
    <source>
        <dbReference type="SAM" id="MobiDB-lite"/>
    </source>
</evidence>
<sequence>MNNMDELFPKFQKSIENLIEDEEGNIPGKKLLVLGTMIVVLGSLMQMEVFAGHRSHSSHKSHSSHSSGTSGHGNHGSHESHASHTSHSDHGSHSNTHSSHASHTSHSNTSSHSNSTYSSEGDVTYKAPAAENVPTINTPVVTATADTFKLPDVNQNIELPNGTPASSIMPSLAVPASSEVTKIDVGEIHQPSATDKIE</sequence>
<proteinExistence type="predicted"/>
<dbReference type="EMBL" id="CZAJ01000012">
    <property type="protein sequence ID" value="CUO98813.1"/>
    <property type="molecule type" value="Genomic_DNA"/>
</dbReference>
<gene>
    <name evidence="2" type="ORF">ERS852497_01503</name>
</gene>
<evidence type="ECO:0008006" key="4">
    <source>
        <dbReference type="Google" id="ProtNLM"/>
    </source>
</evidence>
<evidence type="ECO:0000313" key="2">
    <source>
        <dbReference type="EMBL" id="CUO98813.1"/>
    </source>
</evidence>